<dbReference type="Proteomes" id="UP000436468">
    <property type="component" value="Unassembled WGS sequence"/>
</dbReference>
<accession>A0A844SX99</accession>
<dbReference type="EMBL" id="WQNF01000058">
    <property type="protein sequence ID" value="MVT71027.1"/>
    <property type="molecule type" value="Genomic_DNA"/>
</dbReference>
<name>A0A844SX99_9BRAD</name>
<protein>
    <submittedName>
        <fullName evidence="2">Uncharacterized protein</fullName>
    </submittedName>
</protein>
<dbReference type="RefSeq" id="WP_157348672.1">
    <property type="nucleotide sequence ID" value="NZ_WQNF01000058.1"/>
</dbReference>
<evidence type="ECO:0000313" key="3">
    <source>
        <dbReference type="Proteomes" id="UP000436468"/>
    </source>
</evidence>
<proteinExistence type="predicted"/>
<gene>
    <name evidence="2" type="ORF">GPL21_38960</name>
</gene>
<evidence type="ECO:0000256" key="1">
    <source>
        <dbReference type="SAM" id="MobiDB-lite"/>
    </source>
</evidence>
<dbReference type="AlphaFoldDB" id="A0A844SX99"/>
<keyword evidence="3" id="KW-1185">Reference proteome</keyword>
<reference evidence="2 3" key="1">
    <citation type="submission" date="2019-12" db="EMBL/GenBank/DDBJ databases">
        <title>Draft genome sequences Bradyrhizobium cajani AMBPC1010, Bradyrhizobium pachyrhizi AMBPC1040 and Bradyrhizobium yuanmingense ALSPC3051, three plant growth promoting strains isolated from nodules of Cajanus cajan L. in Dominican Republic.</title>
        <authorList>
            <person name="Flores-Felix J.D."/>
            <person name="Araujo J."/>
            <person name="Diaz-Alcantara C."/>
            <person name="Gonzalez-Andres F."/>
            <person name="Velazquez E."/>
        </authorList>
    </citation>
    <scope>NUCLEOTIDE SEQUENCE [LARGE SCALE GENOMIC DNA]</scope>
    <source>
        <strain evidence="2 3">1040</strain>
    </source>
</reference>
<evidence type="ECO:0000313" key="2">
    <source>
        <dbReference type="EMBL" id="MVT71027.1"/>
    </source>
</evidence>
<sequence>MQKEAYEFRGSNTGPTHCGEWQEVRYPMESLRSMELPPSESIDPFSALEPSHRRAIREGIGERLREFLDHDSLPLPARLEALMDQLRRMDDLG</sequence>
<feature type="region of interest" description="Disordered" evidence="1">
    <location>
        <begin position="1"/>
        <end position="21"/>
    </location>
</feature>
<comment type="caution">
    <text evidence="2">The sequence shown here is derived from an EMBL/GenBank/DDBJ whole genome shotgun (WGS) entry which is preliminary data.</text>
</comment>
<organism evidence="2 3">
    <name type="scientific">Bradyrhizobium pachyrhizi</name>
    <dbReference type="NCBI Taxonomy" id="280333"/>
    <lineage>
        <taxon>Bacteria</taxon>
        <taxon>Pseudomonadati</taxon>
        <taxon>Pseudomonadota</taxon>
        <taxon>Alphaproteobacteria</taxon>
        <taxon>Hyphomicrobiales</taxon>
        <taxon>Nitrobacteraceae</taxon>
        <taxon>Bradyrhizobium</taxon>
    </lineage>
</organism>